<protein>
    <submittedName>
        <fullName evidence="1">Uncharacterized protein</fullName>
    </submittedName>
</protein>
<dbReference type="EMBL" id="MU394300">
    <property type="protein sequence ID" value="KAI6088606.1"/>
    <property type="molecule type" value="Genomic_DNA"/>
</dbReference>
<comment type="caution">
    <text evidence="1">The sequence shown here is derived from an EMBL/GenBank/DDBJ whole genome shotgun (WGS) entry which is preliminary data.</text>
</comment>
<name>A0ACC0D778_9PEZI</name>
<reference evidence="1 2" key="1">
    <citation type="journal article" date="2022" name="New Phytol.">
        <title>Ecological generalism drives hyperdiversity of secondary metabolite gene clusters in xylarialean endophytes.</title>
        <authorList>
            <person name="Franco M.E.E."/>
            <person name="Wisecaver J.H."/>
            <person name="Arnold A.E."/>
            <person name="Ju Y.M."/>
            <person name="Slot J.C."/>
            <person name="Ahrendt S."/>
            <person name="Moore L.P."/>
            <person name="Eastman K.E."/>
            <person name="Scott K."/>
            <person name="Konkel Z."/>
            <person name="Mondo S.J."/>
            <person name="Kuo A."/>
            <person name="Hayes R.D."/>
            <person name="Haridas S."/>
            <person name="Andreopoulos B."/>
            <person name="Riley R."/>
            <person name="LaButti K."/>
            <person name="Pangilinan J."/>
            <person name="Lipzen A."/>
            <person name="Amirebrahimi M."/>
            <person name="Yan J."/>
            <person name="Adam C."/>
            <person name="Keymanesh K."/>
            <person name="Ng V."/>
            <person name="Louie K."/>
            <person name="Northen T."/>
            <person name="Drula E."/>
            <person name="Henrissat B."/>
            <person name="Hsieh H.M."/>
            <person name="Youens-Clark K."/>
            <person name="Lutzoni F."/>
            <person name="Miadlikowska J."/>
            <person name="Eastwood D.C."/>
            <person name="Hamelin R.C."/>
            <person name="Grigoriev I.V."/>
            <person name="U'Ren J.M."/>
        </authorList>
    </citation>
    <scope>NUCLEOTIDE SEQUENCE [LARGE SCALE GENOMIC DNA]</scope>
    <source>
        <strain evidence="1 2">ER1909</strain>
    </source>
</reference>
<evidence type="ECO:0000313" key="2">
    <source>
        <dbReference type="Proteomes" id="UP001497680"/>
    </source>
</evidence>
<accession>A0ACC0D778</accession>
<gene>
    <name evidence="1" type="ORF">F4821DRAFT_233330</name>
</gene>
<keyword evidence="2" id="KW-1185">Reference proteome</keyword>
<sequence>MPSSGQNVAIGLIVLFLVLALALLTWRGIKNTNGFAGHMFNSRQGSQNQSTAAAVEENRGRSRGRSRGEVQSPV</sequence>
<organism evidence="1 2">
    <name type="scientific">Hypoxylon rubiginosum</name>
    <dbReference type="NCBI Taxonomy" id="110542"/>
    <lineage>
        <taxon>Eukaryota</taxon>
        <taxon>Fungi</taxon>
        <taxon>Dikarya</taxon>
        <taxon>Ascomycota</taxon>
        <taxon>Pezizomycotina</taxon>
        <taxon>Sordariomycetes</taxon>
        <taxon>Xylariomycetidae</taxon>
        <taxon>Xylariales</taxon>
        <taxon>Hypoxylaceae</taxon>
        <taxon>Hypoxylon</taxon>
    </lineage>
</organism>
<dbReference type="Proteomes" id="UP001497680">
    <property type="component" value="Unassembled WGS sequence"/>
</dbReference>
<proteinExistence type="predicted"/>
<evidence type="ECO:0000313" key="1">
    <source>
        <dbReference type="EMBL" id="KAI6088606.1"/>
    </source>
</evidence>